<dbReference type="InterPro" id="IPR013783">
    <property type="entry name" value="Ig-like_fold"/>
</dbReference>
<organism evidence="3">
    <name type="scientific">viral metagenome</name>
    <dbReference type="NCBI Taxonomy" id="1070528"/>
    <lineage>
        <taxon>unclassified sequences</taxon>
        <taxon>metagenomes</taxon>
        <taxon>organismal metagenomes</taxon>
    </lineage>
</organism>
<dbReference type="InterPro" id="IPR032876">
    <property type="entry name" value="J_dom"/>
</dbReference>
<evidence type="ECO:0000313" key="3">
    <source>
        <dbReference type="EMBL" id="QJA80624.1"/>
    </source>
</evidence>
<feature type="transmembrane region" description="Helical" evidence="1">
    <location>
        <begin position="50"/>
        <end position="76"/>
    </location>
</feature>
<keyword evidence="1" id="KW-0812">Transmembrane</keyword>
<accession>A0A6M3KG48</accession>
<dbReference type="SUPFAM" id="SSF49265">
    <property type="entry name" value="Fibronectin type III"/>
    <property type="match status" value="1"/>
</dbReference>
<feature type="transmembrane region" description="Helical" evidence="1">
    <location>
        <begin position="83"/>
        <end position="103"/>
    </location>
</feature>
<name>A0A6M3KG48_9ZZZZ</name>
<dbReference type="PANTHER" id="PTHR36251">
    <property type="entry name" value="FELS-1 PROPHAGE HOST SPECIFICITY PROTEIN-RELATED"/>
    <property type="match status" value="1"/>
</dbReference>
<evidence type="ECO:0000256" key="1">
    <source>
        <dbReference type="SAM" id="Phobius"/>
    </source>
</evidence>
<dbReference type="InterPro" id="IPR003961">
    <property type="entry name" value="FN3_dom"/>
</dbReference>
<protein>
    <submittedName>
        <fullName evidence="3">Putative tail protein</fullName>
    </submittedName>
</protein>
<dbReference type="InterPro" id="IPR053171">
    <property type="entry name" value="Viral_Tip_Attach_Protein"/>
</dbReference>
<dbReference type="PANTHER" id="PTHR36251:SF2">
    <property type="entry name" value="GIFSY-2 PROPHAGE HOST SPECIFICITY PROTEIN J, PHAGE LAMBDA"/>
    <property type="match status" value="1"/>
</dbReference>
<dbReference type="PROSITE" id="PS50853">
    <property type="entry name" value="FN3"/>
    <property type="match status" value="1"/>
</dbReference>
<keyword evidence="1" id="KW-1133">Transmembrane helix</keyword>
<dbReference type="Pfam" id="PF13550">
    <property type="entry name" value="Phage-tail_3"/>
    <property type="match status" value="1"/>
</dbReference>
<dbReference type="Gene3D" id="2.60.40.10">
    <property type="entry name" value="Immunoglobulins"/>
    <property type="match status" value="2"/>
</dbReference>
<proteinExistence type="predicted"/>
<feature type="domain" description="Fibronectin type-III" evidence="2">
    <location>
        <begin position="538"/>
        <end position="636"/>
    </location>
</feature>
<evidence type="ECO:0000259" key="2">
    <source>
        <dbReference type="PROSITE" id="PS50853"/>
    </source>
</evidence>
<dbReference type="AlphaFoldDB" id="A0A6M3KG48"/>
<sequence>MSKSTGFKIKELQTLKQLAEEKLSSIDDKRLIEIKHAIDKGDVGGTNGQVIGAVVGGVLAIALAPFTAGLSAVAYFGAAGAAFAIISAAVAGASLGAAIGGMIDPPKPASLNTDSSSGSPTYGFDASYNTTSNQYPVPILYGKVKLAGNNLWFSDAETTTLHKFVGISEGEINSVTSVKLNDIDITEIDGCSYDLYTGTSSQSVDARADGAVNGLRYTAYMAVTMESGDKLRGGSPILTGIYEGIKVKTWNGSSWSDDTSYSNNPAACVRDFLSNTRYGAGMPESLLDDTSFGEVYDYCEQLVDKADGSGQEKRYSLNICLDNKQAVPDMLQLMLCCFGGYLILSGTTIKLGTEKSESTTQSFTEDTIVAGSLSHTKLGKDEVANRIKIQYVDPNYNWIKIYAIAEDKINQDERVALGLGEKIIEKEFSLLGVTSFSQASRLANMFLYLDKLCDSYITFKTSLRGVVCEVGDVISVTHSMTGWTEKLFKVLQMRFAENDTIEIISREYNDSIYSDNPGQEIVVPNYGTVTNELDPPDAPDTVTATESGYLNVDGTWIPTISAEWTDNQNKSYLSHYNVQWKRGGGDYFTYSTTSDLAMELSPAQVDVVYVIRVQAVTVDGLKSSWTASNSLTINGRSDNPDDVAAYSYTFKKSLILRWDGVSDNDLSGYEIRDIDQSWGDSTGLVWRGNTTDWVDPNPSSTSDTYYVKAFNNSGYYSANALSMPFINEVPLNVTGFTGTFDNNISLSWNNMDTNSDLDRYEVRTSDANWGVSGTSNLTFNGYALTAENIDPSGARSRTFYIKAFDVHGQESVSASDTTVENDVPETPTLTGTVFADMARLSWNDLYDIDLKYYEVWEDQENTWNGNESKIASINTTHYELTSNRDFVEGITKGTPTSTVIGLSGTNVSSTNDYYNGDRIFIKTSGTVFEERTISDYNGTTNAVTISPALTYIPAAGVSYHLDNTAYYKVVGVDNYGSGTFSNAVQIDYTQISGSTISDGIISGRKLITGEIITLSAQIRNAIIDDAHINSVNATKIVAEYLSAISANLGTINAGLVQGGSVSLDSQGSLRSNTTGNYPYLEFSNDGLMLKDSDTGGTYGTAEYSTDKYGYGASAWIMNSTLGIPFAELKEPTISGTTVASLRLYNRGSDPDGTAEVGDIAVVNGKLKICISAGTPGTFQIVGEQTS</sequence>
<dbReference type="EMBL" id="MT142429">
    <property type="protein sequence ID" value="QJA80624.1"/>
    <property type="molecule type" value="Genomic_DNA"/>
</dbReference>
<reference evidence="3" key="1">
    <citation type="submission" date="2020-03" db="EMBL/GenBank/DDBJ databases">
        <title>The deep terrestrial virosphere.</title>
        <authorList>
            <person name="Holmfeldt K."/>
            <person name="Nilsson E."/>
            <person name="Simone D."/>
            <person name="Lopez-Fernandez M."/>
            <person name="Wu X."/>
            <person name="de Brujin I."/>
            <person name="Lundin D."/>
            <person name="Andersson A."/>
            <person name="Bertilsson S."/>
            <person name="Dopson M."/>
        </authorList>
    </citation>
    <scope>NUCLEOTIDE SEQUENCE</scope>
    <source>
        <strain evidence="3">MM415A00691</strain>
    </source>
</reference>
<keyword evidence="1" id="KW-0472">Membrane</keyword>
<gene>
    <name evidence="3" type="ORF">MM415A00691_0018</name>
</gene>
<dbReference type="InterPro" id="IPR036116">
    <property type="entry name" value="FN3_sf"/>
</dbReference>